<feature type="compositionally biased region" description="Low complexity" evidence="1">
    <location>
        <begin position="141"/>
        <end position="155"/>
    </location>
</feature>
<dbReference type="AlphaFoldDB" id="A0A1V0B9T1"/>
<keyword evidence="2" id="KW-0472">Membrane</keyword>
<evidence type="ECO:0000256" key="2">
    <source>
        <dbReference type="SAM" id="Phobius"/>
    </source>
</evidence>
<keyword evidence="2" id="KW-0812">Transmembrane</keyword>
<evidence type="ECO:0000313" key="3">
    <source>
        <dbReference type="EMBL" id="AQZ96544.1"/>
    </source>
</evidence>
<keyword evidence="4" id="KW-1185">Reference proteome</keyword>
<name>A0A1V0B9T1_9GAMM</name>
<feature type="region of interest" description="Disordered" evidence="1">
    <location>
        <begin position="133"/>
        <end position="155"/>
    </location>
</feature>
<evidence type="ECO:0000256" key="1">
    <source>
        <dbReference type="SAM" id="MobiDB-lite"/>
    </source>
</evidence>
<proteinExistence type="predicted"/>
<protein>
    <submittedName>
        <fullName evidence="3">Uncharacterized protein</fullName>
    </submittedName>
</protein>
<evidence type="ECO:0000313" key="4">
    <source>
        <dbReference type="Proteomes" id="UP000243488"/>
    </source>
</evidence>
<dbReference type="KEGG" id="ppha:BVH74_18100"/>
<gene>
    <name evidence="3" type="ORF">BVH74_18100</name>
</gene>
<feature type="transmembrane region" description="Helical" evidence="2">
    <location>
        <begin position="7"/>
        <end position="29"/>
    </location>
</feature>
<dbReference type="STRING" id="1931241.BVH74_18100"/>
<accession>A0A1V0B9T1</accession>
<dbReference type="Proteomes" id="UP000243488">
    <property type="component" value="Chromosome"/>
</dbReference>
<reference evidence="3 4" key="1">
    <citation type="submission" date="2017-03" db="EMBL/GenBank/DDBJ databases">
        <title>Complete genome sequence of the novel DNRA strain Pseudomonas sp. S-6-2 isolated from Chinese polluted river sediment. Journal of Biotechnology.</title>
        <authorList>
            <person name="Li J."/>
            <person name="Xiang F."/>
            <person name="Wang L."/>
            <person name="Xi L."/>
            <person name="Liu J."/>
        </authorList>
    </citation>
    <scope>NUCLEOTIDE SEQUENCE [LARGE SCALE GENOMIC DNA]</scope>
    <source>
        <strain evidence="3 4">S-6-2</strain>
    </source>
</reference>
<keyword evidence="2" id="KW-1133">Transmembrane helix</keyword>
<sequence>MFGNWKWAAQLVVAAGLLVVVLWAGWWAVSPRIELQRLRAETAERDLAKADELIQVQARVLEGQQQEMERIAEIGRGLELLRQQVRRNAANQSQAIEELKRNDQTIRQYLSEHVPVELGLLYARPATTDPAAYRSESTVQPGAVPAAGTPAAGSE</sequence>
<dbReference type="EMBL" id="CP020100">
    <property type="protein sequence ID" value="AQZ96544.1"/>
    <property type="molecule type" value="Genomic_DNA"/>
</dbReference>
<organism evidence="3 4">
    <name type="scientific">Halopseudomonas phragmitis</name>
    <dbReference type="NCBI Taxonomy" id="1931241"/>
    <lineage>
        <taxon>Bacteria</taxon>
        <taxon>Pseudomonadati</taxon>
        <taxon>Pseudomonadota</taxon>
        <taxon>Gammaproteobacteria</taxon>
        <taxon>Pseudomonadales</taxon>
        <taxon>Pseudomonadaceae</taxon>
        <taxon>Halopseudomonas</taxon>
    </lineage>
</organism>